<dbReference type="GO" id="GO:0009097">
    <property type="term" value="P:isoleucine biosynthetic process"/>
    <property type="evidence" value="ECO:0007669"/>
    <property type="project" value="UniProtKB-UniRule"/>
</dbReference>
<sequence>MNRAVLSILVSNHFGVLTRVTNLFSQRGFNIDSLAVGETENENYSRITITTSGDAASVNQIKLQLDKLEDVKIVQEIPDEQLFIREVMLVKVAPRVNQMEAFEKCVEDFNGRTQIIEDGCCIVELTDTPASVNYFLEELREYHIKEISRTGGAALQLSTETVY</sequence>
<evidence type="ECO:0000256" key="6">
    <source>
        <dbReference type="ARBA" id="ARBA00023304"/>
    </source>
</evidence>
<dbReference type="UniPathway" id="UPA00047">
    <property type="reaction ID" value="UER00055"/>
</dbReference>
<dbReference type="InterPro" id="IPR002912">
    <property type="entry name" value="ACT_dom"/>
</dbReference>
<evidence type="ECO:0000259" key="9">
    <source>
        <dbReference type="PROSITE" id="PS51671"/>
    </source>
</evidence>
<reference evidence="11" key="3">
    <citation type="journal article" date="2022" name="Clin. Infect. Dis.">
        <title>Association between Clostridium innocuum and antibiotic-associated diarrhea in adults and children: A cross-sectional study and comparative genomics analysis.</title>
        <authorList>
            <person name="Cherny K.E."/>
            <person name="Muscat E.B."/>
            <person name="Balaji A."/>
            <person name="Mukherjee J."/>
            <person name="Ozer E.A."/>
            <person name="Angarone M.P."/>
            <person name="Hauser A.R."/>
            <person name="Sichel J.S."/>
            <person name="Amponsah E."/>
            <person name="Kociolek L.K."/>
        </authorList>
    </citation>
    <scope>NUCLEOTIDE SEQUENCE</scope>
    <source>
        <strain evidence="11">NU1-AC-029v</strain>
    </source>
</reference>
<dbReference type="InterPro" id="IPR027271">
    <property type="entry name" value="Acetolactate_synth/TF_NikR_C"/>
</dbReference>
<comment type="catalytic activity">
    <reaction evidence="7 8">
        <text>2 pyruvate + H(+) = (2S)-2-acetolactate + CO2</text>
        <dbReference type="Rhea" id="RHEA:25249"/>
        <dbReference type="ChEBI" id="CHEBI:15361"/>
        <dbReference type="ChEBI" id="CHEBI:15378"/>
        <dbReference type="ChEBI" id="CHEBI:16526"/>
        <dbReference type="ChEBI" id="CHEBI:58476"/>
        <dbReference type="EC" id="2.2.1.6"/>
    </reaction>
</comment>
<organism evidence="10 13">
    <name type="scientific">Clostridium innocuum</name>
    <dbReference type="NCBI Taxonomy" id="1522"/>
    <lineage>
        <taxon>Bacteria</taxon>
        <taxon>Bacillati</taxon>
        <taxon>Bacillota</taxon>
        <taxon>Clostridia</taxon>
        <taxon>Eubacteriales</taxon>
        <taxon>Clostridiaceae</taxon>
        <taxon>Clostridium</taxon>
    </lineage>
</organism>
<evidence type="ECO:0000256" key="1">
    <source>
        <dbReference type="ARBA" id="ARBA00004974"/>
    </source>
</evidence>
<accession>A0A099I9G9</accession>
<reference evidence="10 13" key="1">
    <citation type="submission" date="2014-08" db="EMBL/GenBank/DDBJ databases">
        <title>Clostridium innocuum, an unnegligible vancomycin-resistant pathogen causing extra-intestinal infections.</title>
        <authorList>
            <person name="Feng Y."/>
            <person name="Chiu C.-H."/>
        </authorList>
    </citation>
    <scope>NUCLEOTIDE SEQUENCE [LARGE SCALE GENOMIC DNA]</scope>
    <source>
        <strain evidence="10 13">AN88</strain>
    </source>
</reference>
<dbReference type="EC" id="2.2.1.6" evidence="8"/>
<keyword evidence="5 8" id="KW-0028">Amino-acid biosynthesis</keyword>
<proteinExistence type="inferred from homology"/>
<gene>
    <name evidence="11" type="primary">ilvN</name>
    <name evidence="10" type="ORF">CIAN88_08925</name>
    <name evidence="12" type="ORF">GT664_04525</name>
    <name evidence="11" type="ORF">MKC95_19920</name>
</gene>
<dbReference type="EMBL" id="WWTN01000005">
    <property type="protein sequence ID" value="MZH55045.1"/>
    <property type="molecule type" value="Genomic_DNA"/>
</dbReference>
<dbReference type="Gene3D" id="3.30.70.260">
    <property type="match status" value="1"/>
</dbReference>
<dbReference type="GO" id="GO:1990610">
    <property type="term" value="F:acetolactate synthase regulator activity"/>
    <property type="evidence" value="ECO:0007669"/>
    <property type="project" value="UniProtKB-UniRule"/>
</dbReference>
<dbReference type="InterPro" id="IPR054480">
    <property type="entry name" value="AHAS_small-like_ACT"/>
</dbReference>
<comment type="pathway">
    <text evidence="1 8">Amino-acid biosynthesis; L-isoleucine biosynthesis; L-isoleucine from 2-oxobutanoate: step 1/4.</text>
</comment>
<dbReference type="SUPFAM" id="SSF55021">
    <property type="entry name" value="ACT-like"/>
    <property type="match status" value="2"/>
</dbReference>
<dbReference type="EMBL" id="JQIF01000039">
    <property type="protein sequence ID" value="KGJ53528.1"/>
    <property type="molecule type" value="Genomic_DNA"/>
</dbReference>
<dbReference type="AlphaFoldDB" id="A0A099I9G9"/>
<protein>
    <recommendedName>
        <fullName evidence="8">Acetolactate synthase small subunit</fullName>
        <shortName evidence="8">AHAS</shortName>
        <shortName evidence="8">ALS</shortName>
        <ecNumber evidence="8">2.2.1.6</ecNumber>
    </recommendedName>
    <alternativeName>
        <fullName evidence="8">Acetohydroxy-acid synthase small subunit</fullName>
    </alternativeName>
</protein>
<evidence type="ECO:0000256" key="8">
    <source>
        <dbReference type="RuleBase" id="RU368092"/>
    </source>
</evidence>
<name>A0A099I9G9_CLOIN</name>
<dbReference type="NCBIfam" id="NF008864">
    <property type="entry name" value="PRK11895.1"/>
    <property type="match status" value="1"/>
</dbReference>
<evidence type="ECO:0000256" key="3">
    <source>
        <dbReference type="ARBA" id="ARBA00006341"/>
    </source>
</evidence>
<dbReference type="CDD" id="cd04878">
    <property type="entry name" value="ACT_AHAS"/>
    <property type="match status" value="1"/>
</dbReference>
<evidence type="ECO:0000313" key="12">
    <source>
        <dbReference type="EMBL" id="MZH55045.1"/>
    </source>
</evidence>
<dbReference type="InterPro" id="IPR019455">
    <property type="entry name" value="Acetolactate_synth_ssu_C"/>
</dbReference>
<dbReference type="NCBIfam" id="TIGR00119">
    <property type="entry name" value="acolac_sm"/>
    <property type="match status" value="1"/>
</dbReference>
<keyword evidence="8 11" id="KW-0808">Transferase</keyword>
<dbReference type="EMBL" id="JAKTMA010000048">
    <property type="protein sequence ID" value="MCR0235038.1"/>
    <property type="molecule type" value="Genomic_DNA"/>
</dbReference>
<dbReference type="Proteomes" id="UP000030008">
    <property type="component" value="Unassembled WGS sequence"/>
</dbReference>
<evidence type="ECO:0000313" key="10">
    <source>
        <dbReference type="EMBL" id="KGJ53528.1"/>
    </source>
</evidence>
<comment type="function">
    <text evidence="8">Catalyzes the conversion of 2 pyruvate molecules into acetolactate in the first common step of the biosynthetic pathway of the branched-amino acids such as leucine, isoleucine, and valine.</text>
</comment>
<comment type="caution">
    <text evidence="10">The sequence shown here is derived from an EMBL/GenBank/DDBJ whole genome shotgun (WGS) entry which is preliminary data.</text>
</comment>
<dbReference type="GO" id="GO:0009099">
    <property type="term" value="P:L-valine biosynthetic process"/>
    <property type="evidence" value="ECO:0007669"/>
    <property type="project" value="UniProtKB-UniRule"/>
</dbReference>
<dbReference type="PROSITE" id="PS51671">
    <property type="entry name" value="ACT"/>
    <property type="match status" value="1"/>
</dbReference>
<reference evidence="12" key="2">
    <citation type="journal article" date="2019" name="Nat. Med.">
        <title>A library of human gut bacterial isolates paired with longitudinal multiomics data enables mechanistic microbiome research.</title>
        <authorList>
            <person name="Poyet M."/>
            <person name="Groussin M."/>
            <person name="Gibbons S.M."/>
            <person name="Avila-Pacheco J."/>
            <person name="Jiang X."/>
            <person name="Kearney S.M."/>
            <person name="Perrotta A.R."/>
            <person name="Berdy B."/>
            <person name="Zhao S."/>
            <person name="Lieberman T.D."/>
            <person name="Swanson P.K."/>
            <person name="Smith M."/>
            <person name="Roesemann S."/>
            <person name="Alexander J.E."/>
            <person name="Rich S.A."/>
            <person name="Livny J."/>
            <person name="Vlamakis H."/>
            <person name="Clish C."/>
            <person name="Bullock K."/>
            <person name="Deik A."/>
            <person name="Scott J."/>
            <person name="Pierce K.A."/>
            <person name="Xavier R.J."/>
            <person name="Alm E.J."/>
        </authorList>
    </citation>
    <scope>NUCLEOTIDE SEQUENCE</scope>
    <source>
        <strain evidence="12">BIOML-A12</strain>
    </source>
</reference>
<dbReference type="GO" id="GO:0003984">
    <property type="term" value="F:acetolactate synthase activity"/>
    <property type="evidence" value="ECO:0007669"/>
    <property type="project" value="UniProtKB-UniRule"/>
</dbReference>
<dbReference type="Proteomes" id="UP001203972">
    <property type="component" value="Unassembled WGS sequence"/>
</dbReference>
<dbReference type="Gene3D" id="3.30.70.1150">
    <property type="entry name" value="ACT-like. Chain A, domain 2"/>
    <property type="match status" value="1"/>
</dbReference>
<comment type="subunit">
    <text evidence="4 8">Dimer of large and small chains.</text>
</comment>
<dbReference type="RefSeq" id="WP_008819366.1">
    <property type="nucleotide sequence ID" value="NZ_AP025565.1"/>
</dbReference>
<comment type="similarity">
    <text evidence="3 8">Belongs to the acetolactate synthase small subunit family.</text>
</comment>
<dbReference type="Pfam" id="PF22629">
    <property type="entry name" value="ACT_AHAS_ss"/>
    <property type="match status" value="1"/>
</dbReference>
<dbReference type="GO" id="GO:0005829">
    <property type="term" value="C:cytosol"/>
    <property type="evidence" value="ECO:0007669"/>
    <property type="project" value="TreeGrafter"/>
</dbReference>
<dbReference type="InterPro" id="IPR004789">
    <property type="entry name" value="Acetalactate_synth_ssu"/>
</dbReference>
<evidence type="ECO:0000313" key="13">
    <source>
        <dbReference type="Proteomes" id="UP000030008"/>
    </source>
</evidence>
<evidence type="ECO:0000256" key="7">
    <source>
        <dbReference type="ARBA" id="ARBA00048670"/>
    </source>
</evidence>
<keyword evidence="6 8" id="KW-0100">Branched-chain amino acid biosynthesis</keyword>
<evidence type="ECO:0000256" key="4">
    <source>
        <dbReference type="ARBA" id="ARBA00011744"/>
    </source>
</evidence>
<dbReference type="Proteomes" id="UP000604383">
    <property type="component" value="Unassembled WGS sequence"/>
</dbReference>
<dbReference type="UniPathway" id="UPA00049">
    <property type="reaction ID" value="UER00059"/>
</dbReference>
<dbReference type="PANTHER" id="PTHR30239:SF0">
    <property type="entry name" value="ACETOLACTATE SYNTHASE SMALL SUBUNIT 1, CHLOROPLASTIC"/>
    <property type="match status" value="1"/>
</dbReference>
<dbReference type="Pfam" id="PF10369">
    <property type="entry name" value="ALS_ss_C"/>
    <property type="match status" value="1"/>
</dbReference>
<evidence type="ECO:0000256" key="5">
    <source>
        <dbReference type="ARBA" id="ARBA00022605"/>
    </source>
</evidence>
<dbReference type="InterPro" id="IPR039557">
    <property type="entry name" value="AHAS_ACT"/>
</dbReference>
<feature type="domain" description="ACT" evidence="9">
    <location>
        <begin position="5"/>
        <end position="79"/>
    </location>
</feature>
<dbReference type="InterPro" id="IPR045865">
    <property type="entry name" value="ACT-like_dom_sf"/>
</dbReference>
<evidence type="ECO:0000313" key="11">
    <source>
        <dbReference type="EMBL" id="MCR0235038.1"/>
    </source>
</evidence>
<dbReference type="PANTHER" id="PTHR30239">
    <property type="entry name" value="ACETOLACTATE SYNTHASE SMALL SUBUNIT"/>
    <property type="match status" value="1"/>
</dbReference>
<evidence type="ECO:0000256" key="2">
    <source>
        <dbReference type="ARBA" id="ARBA00005025"/>
    </source>
</evidence>
<comment type="pathway">
    <text evidence="2 8">Amino-acid biosynthesis; L-valine biosynthesis; L-valine from pyruvate: step 1/4.</text>
</comment>